<dbReference type="STRING" id="114155.A0A4Q9NVX0"/>
<dbReference type="InterPro" id="IPR003591">
    <property type="entry name" value="Leu-rich_rpt_typical-subtyp"/>
</dbReference>
<name>A0A4Q9NVX0_9APHY</name>
<feature type="compositionally biased region" description="Basic and acidic residues" evidence="1">
    <location>
        <begin position="372"/>
        <end position="382"/>
    </location>
</feature>
<dbReference type="Gene3D" id="3.80.10.10">
    <property type="entry name" value="Ribonuclease Inhibitor"/>
    <property type="match status" value="1"/>
</dbReference>
<dbReference type="SMART" id="SM00369">
    <property type="entry name" value="LRR_TYP"/>
    <property type="match status" value="2"/>
</dbReference>
<feature type="compositionally biased region" description="Low complexity" evidence="1">
    <location>
        <begin position="303"/>
        <end position="330"/>
    </location>
</feature>
<feature type="region of interest" description="Disordered" evidence="1">
    <location>
        <begin position="372"/>
        <end position="410"/>
    </location>
</feature>
<dbReference type="Pfam" id="PF13855">
    <property type="entry name" value="LRR_8"/>
    <property type="match status" value="1"/>
</dbReference>
<dbReference type="PANTHER" id="PTHR48051">
    <property type="match status" value="1"/>
</dbReference>
<dbReference type="SUPFAM" id="SSF52075">
    <property type="entry name" value="Outer arm dynein light chain 1"/>
    <property type="match status" value="1"/>
</dbReference>
<dbReference type="PANTHER" id="PTHR48051:SF1">
    <property type="entry name" value="RAS SUPPRESSOR PROTEIN 1"/>
    <property type="match status" value="1"/>
</dbReference>
<dbReference type="InterPro" id="IPR050216">
    <property type="entry name" value="LRR_domain-containing"/>
</dbReference>
<evidence type="ECO:0000313" key="3">
    <source>
        <dbReference type="Proteomes" id="UP000292082"/>
    </source>
</evidence>
<dbReference type="EMBL" id="ML145098">
    <property type="protein sequence ID" value="TBU61491.1"/>
    <property type="molecule type" value="Genomic_DNA"/>
</dbReference>
<protein>
    <submittedName>
        <fullName evidence="2">Uncharacterized protein</fullName>
    </submittedName>
</protein>
<gene>
    <name evidence="2" type="ORF">BD310DRAFT_946593</name>
</gene>
<feature type="compositionally biased region" description="Acidic residues" evidence="1">
    <location>
        <begin position="1"/>
        <end position="16"/>
    </location>
</feature>
<sequence>MDVDDSSDFFLTDDEADLPKPTSRPKTREELEEKMWDSAITNAIDKLIGVIDLSASSLNRGTITHIPPSVADLESFTVLPPAHSPSSAPSSPILSPTVLPPVPSSTSRPFARATTLAAPVFDVPFFRSKDGERLRGTPAARAASMQAVSQQPTAQPRRREIQMYLANNSISRLPPELFRVAALTVLSLRSNALTSIPAQIAQLTALKELNLSQNRLRWLPSEMLSMHLTELTVSGNPWIAAPPLPPQQTPSPSTKDTVARRPVSHTVVHFTIPPLAETCVRVLVTPYNSAPPTTPLHLLASTSLHSASDPPSSSRHTPADPSASDAPTAPNARPLTVLEASYVLPLTDDLHYSPALLDTLRACVPAAVARPPEFDKGRHHQEGAQAKRARRDLDDPRASSPPSVRAEDDDVFAPPRADAEVTGVSLCPSPVHRAEEGSWKRGRVPVYVRHAEERWTWEDVVAGVRVGVEAGAGGGGVPVRWRGCSRGCLAFLDPPAPAPPASAQAAGEVPAIGEDEVALDLTLGGTGTGPSTDWGDEDVQMDDVQAETLQFAGGLADPEDFEEGF</sequence>
<dbReference type="Proteomes" id="UP000292082">
    <property type="component" value="Unassembled WGS sequence"/>
</dbReference>
<dbReference type="InterPro" id="IPR001611">
    <property type="entry name" value="Leu-rich_rpt"/>
</dbReference>
<dbReference type="AlphaFoldDB" id="A0A4Q9NVX0"/>
<evidence type="ECO:0000256" key="1">
    <source>
        <dbReference type="SAM" id="MobiDB-lite"/>
    </source>
</evidence>
<dbReference type="InterPro" id="IPR032675">
    <property type="entry name" value="LRR_dom_sf"/>
</dbReference>
<feature type="region of interest" description="Disordered" evidence="1">
    <location>
        <begin position="1"/>
        <end position="30"/>
    </location>
</feature>
<dbReference type="GO" id="GO:0005737">
    <property type="term" value="C:cytoplasm"/>
    <property type="evidence" value="ECO:0007669"/>
    <property type="project" value="TreeGrafter"/>
</dbReference>
<proteinExistence type="predicted"/>
<reference evidence="2 3" key="1">
    <citation type="submission" date="2019-01" db="EMBL/GenBank/DDBJ databases">
        <title>Draft genome sequences of three monokaryotic isolates of the white-rot basidiomycete fungus Dichomitus squalens.</title>
        <authorList>
            <consortium name="DOE Joint Genome Institute"/>
            <person name="Lopez S.C."/>
            <person name="Andreopoulos B."/>
            <person name="Pangilinan J."/>
            <person name="Lipzen A."/>
            <person name="Riley R."/>
            <person name="Ahrendt S."/>
            <person name="Ng V."/>
            <person name="Barry K."/>
            <person name="Daum C."/>
            <person name="Grigoriev I.V."/>
            <person name="Hilden K.S."/>
            <person name="Makela M.R."/>
            <person name="de Vries R.P."/>
        </authorList>
    </citation>
    <scope>NUCLEOTIDE SEQUENCE [LARGE SCALE GENOMIC DNA]</scope>
    <source>
        <strain evidence="2 3">CBS 464.89</strain>
    </source>
</reference>
<keyword evidence="3" id="KW-1185">Reference proteome</keyword>
<feature type="region of interest" description="Disordered" evidence="1">
    <location>
        <begin position="303"/>
        <end position="331"/>
    </location>
</feature>
<evidence type="ECO:0000313" key="2">
    <source>
        <dbReference type="EMBL" id="TBU61491.1"/>
    </source>
</evidence>
<organism evidence="2 3">
    <name type="scientific">Dichomitus squalens</name>
    <dbReference type="NCBI Taxonomy" id="114155"/>
    <lineage>
        <taxon>Eukaryota</taxon>
        <taxon>Fungi</taxon>
        <taxon>Dikarya</taxon>
        <taxon>Basidiomycota</taxon>
        <taxon>Agaricomycotina</taxon>
        <taxon>Agaricomycetes</taxon>
        <taxon>Polyporales</taxon>
        <taxon>Polyporaceae</taxon>
        <taxon>Dichomitus</taxon>
    </lineage>
</organism>
<accession>A0A4Q9NVX0</accession>